<evidence type="ECO:0000256" key="4">
    <source>
        <dbReference type="ARBA" id="ARBA00022912"/>
    </source>
</evidence>
<accession>A0A1C0TXP2</accession>
<sequence>MGNICRSPTMEAVMKAKARAQGLTLIIDSAGTINYHEGSSPDKRSAKAGQKRGYSFSGITSRQVVKSDFEEFDLILCADKNNLADLKANCPPAFLHKLHLFLTYAGMDVVEVPDPYYGDGDGFELVLDLVETASENIIKALN</sequence>
<dbReference type="EMBL" id="MAUJ01000001">
    <property type="protein sequence ID" value="OCQ24014.1"/>
    <property type="molecule type" value="Genomic_DNA"/>
</dbReference>
<gene>
    <name evidence="7" type="ORF">A7985_01795</name>
</gene>
<comment type="caution">
    <text evidence="7">The sequence shown here is derived from an EMBL/GenBank/DDBJ whole genome shotgun (WGS) entry which is preliminary data.</text>
</comment>
<dbReference type="SMART" id="SM00226">
    <property type="entry name" value="LMWPc"/>
    <property type="match status" value="1"/>
</dbReference>
<evidence type="ECO:0000256" key="2">
    <source>
        <dbReference type="ARBA" id="ARBA00013064"/>
    </source>
</evidence>
<evidence type="ECO:0000313" key="7">
    <source>
        <dbReference type="EMBL" id="OCQ24014.1"/>
    </source>
</evidence>
<dbReference type="PANTHER" id="PTHR11717:SF7">
    <property type="entry name" value="LOW MOLECULAR WEIGHT PHOSPHOTYROSINE PROTEIN PHOSPHATASE"/>
    <property type="match status" value="1"/>
</dbReference>
<evidence type="ECO:0000256" key="3">
    <source>
        <dbReference type="ARBA" id="ARBA00022801"/>
    </source>
</evidence>
<organism evidence="7 8">
    <name type="scientific">Pseudoalteromonas luteoviolacea</name>
    <dbReference type="NCBI Taxonomy" id="43657"/>
    <lineage>
        <taxon>Bacteria</taxon>
        <taxon>Pseudomonadati</taxon>
        <taxon>Pseudomonadota</taxon>
        <taxon>Gammaproteobacteria</taxon>
        <taxon>Alteromonadales</taxon>
        <taxon>Pseudoalteromonadaceae</taxon>
        <taxon>Pseudoalteromonas</taxon>
    </lineage>
</organism>
<dbReference type="InterPro" id="IPR023485">
    <property type="entry name" value="Ptyr_pPase"/>
</dbReference>
<reference evidence="8" key="1">
    <citation type="submission" date="2016-07" db="EMBL/GenBank/DDBJ databases">
        <authorList>
            <person name="Florea S."/>
            <person name="Webb J.S."/>
            <person name="Jaromczyk J."/>
            <person name="Schardl C.L."/>
        </authorList>
    </citation>
    <scope>NUCLEOTIDE SEQUENCE [LARGE SCALE GENOMIC DNA]</scope>
    <source>
        <strain evidence="8">IPB1</strain>
    </source>
</reference>
<dbReference type="PANTHER" id="PTHR11717">
    <property type="entry name" value="LOW MOLECULAR WEIGHT PROTEIN TYROSINE PHOSPHATASE"/>
    <property type="match status" value="1"/>
</dbReference>
<dbReference type="Proteomes" id="UP000093366">
    <property type="component" value="Unassembled WGS sequence"/>
</dbReference>
<keyword evidence="4" id="KW-0904">Protein phosphatase</keyword>
<dbReference type="CDD" id="cd16343">
    <property type="entry name" value="LMWPTP"/>
    <property type="match status" value="1"/>
</dbReference>
<dbReference type="SUPFAM" id="SSF52788">
    <property type="entry name" value="Phosphotyrosine protein phosphatases I"/>
    <property type="match status" value="1"/>
</dbReference>
<dbReference type="EC" id="3.1.3.48" evidence="2"/>
<dbReference type="Pfam" id="PF01451">
    <property type="entry name" value="LMWPc"/>
    <property type="match status" value="1"/>
</dbReference>
<dbReference type="InterPro" id="IPR036196">
    <property type="entry name" value="Ptyr_pPase_sf"/>
</dbReference>
<keyword evidence="3" id="KW-0378">Hydrolase</keyword>
<name>A0A1C0TXP2_9GAMM</name>
<evidence type="ECO:0000259" key="6">
    <source>
        <dbReference type="SMART" id="SM00226"/>
    </source>
</evidence>
<feature type="active site" description="Proton donor" evidence="5">
    <location>
        <position position="114"/>
    </location>
</feature>
<feature type="active site" evidence="5">
    <location>
        <position position="6"/>
    </location>
</feature>
<evidence type="ECO:0000256" key="1">
    <source>
        <dbReference type="ARBA" id="ARBA00011063"/>
    </source>
</evidence>
<proteinExistence type="inferred from homology"/>
<dbReference type="AlphaFoldDB" id="A0A1C0TXP2"/>
<dbReference type="InterPro" id="IPR017867">
    <property type="entry name" value="Tyr_phospatase_low_mol_wt"/>
</dbReference>
<protein>
    <recommendedName>
        <fullName evidence="2">protein-tyrosine-phosphatase</fullName>
        <ecNumber evidence="2">3.1.3.48</ecNumber>
    </recommendedName>
</protein>
<dbReference type="PRINTS" id="PR00719">
    <property type="entry name" value="LMWPTPASE"/>
</dbReference>
<evidence type="ECO:0000313" key="8">
    <source>
        <dbReference type="Proteomes" id="UP000093366"/>
    </source>
</evidence>
<evidence type="ECO:0000256" key="5">
    <source>
        <dbReference type="PIRSR" id="PIRSR617867-1"/>
    </source>
</evidence>
<dbReference type="GO" id="GO:0004725">
    <property type="term" value="F:protein tyrosine phosphatase activity"/>
    <property type="evidence" value="ECO:0007669"/>
    <property type="project" value="UniProtKB-EC"/>
</dbReference>
<dbReference type="Gene3D" id="3.40.50.2300">
    <property type="match status" value="1"/>
</dbReference>
<feature type="domain" description="Phosphotyrosine protein phosphatase I" evidence="6">
    <location>
        <begin position="2"/>
        <end position="140"/>
    </location>
</feature>
<dbReference type="InterPro" id="IPR050438">
    <property type="entry name" value="LMW_PTPase"/>
</dbReference>
<comment type="similarity">
    <text evidence="1">Belongs to the low molecular weight phosphotyrosine protein phosphatase family.</text>
</comment>